<evidence type="ECO:0000313" key="3">
    <source>
        <dbReference type="EMBL" id="TWR30941.1"/>
    </source>
</evidence>
<keyword evidence="4" id="KW-1185">Reference proteome</keyword>
<sequence length="251" mass="26685">MKNQIKKMSLLAAMLLTGSAIYAQNAKTGAVPPTPPTFHAALPPTPPKDHPAPRGRNSRNVPQQGLKVITTISGKVIAYVANDRNIYDSFNLQSGSKMVNVKFPDHLGSQLMRDAKKGENVVVNGFSQTDPSGVAVFHLVSATASGNQITDAPPAAPAKTNAPELKNHESTISSFQKNAEGNVNGIVLNSKEIVETPPHIMEQLQGILKVGQKISLTGFKFMPPSGVVMASSNTVIRPQTITAGGQTYLVR</sequence>
<comment type="caution">
    <text evidence="3">The sequence shown here is derived from an EMBL/GenBank/DDBJ whole genome shotgun (WGS) entry which is preliminary data.</text>
</comment>
<reference evidence="3 4" key="1">
    <citation type="submission" date="2019-07" db="EMBL/GenBank/DDBJ databases">
        <authorList>
            <person name="Kim J."/>
        </authorList>
    </citation>
    <scope>NUCLEOTIDE SEQUENCE [LARGE SCALE GENOMIC DNA]</scope>
    <source>
        <strain evidence="4">dk17</strain>
    </source>
</reference>
<dbReference type="EMBL" id="VOEJ01000001">
    <property type="protein sequence ID" value="TWR30941.1"/>
    <property type="molecule type" value="Genomic_DNA"/>
</dbReference>
<dbReference type="RefSeq" id="WP_146379838.1">
    <property type="nucleotide sequence ID" value="NZ_VOEJ01000001.1"/>
</dbReference>
<feature type="signal peptide" evidence="2">
    <location>
        <begin position="1"/>
        <end position="22"/>
    </location>
</feature>
<evidence type="ECO:0008006" key="5">
    <source>
        <dbReference type="Google" id="ProtNLM"/>
    </source>
</evidence>
<evidence type="ECO:0000313" key="4">
    <source>
        <dbReference type="Proteomes" id="UP000320042"/>
    </source>
</evidence>
<organism evidence="3 4">
    <name type="scientific">Mucilaginibacter pallidiroseus</name>
    <dbReference type="NCBI Taxonomy" id="2599295"/>
    <lineage>
        <taxon>Bacteria</taxon>
        <taxon>Pseudomonadati</taxon>
        <taxon>Bacteroidota</taxon>
        <taxon>Sphingobacteriia</taxon>
        <taxon>Sphingobacteriales</taxon>
        <taxon>Sphingobacteriaceae</taxon>
        <taxon>Mucilaginibacter</taxon>
    </lineage>
</organism>
<name>A0A563UHX2_9SPHI</name>
<accession>A0A563UHX2</accession>
<feature type="region of interest" description="Disordered" evidence="1">
    <location>
        <begin position="32"/>
        <end position="61"/>
    </location>
</feature>
<evidence type="ECO:0000256" key="2">
    <source>
        <dbReference type="SAM" id="SignalP"/>
    </source>
</evidence>
<dbReference type="AlphaFoldDB" id="A0A563UHX2"/>
<proteinExistence type="predicted"/>
<keyword evidence="2" id="KW-0732">Signal</keyword>
<dbReference type="OrthoDB" id="880749at2"/>
<gene>
    <name evidence="3" type="ORF">FPZ43_00210</name>
</gene>
<feature type="chain" id="PRO_5021762045" description="DUF5666 domain-containing protein" evidence="2">
    <location>
        <begin position="23"/>
        <end position="251"/>
    </location>
</feature>
<dbReference type="Proteomes" id="UP000320042">
    <property type="component" value="Unassembled WGS sequence"/>
</dbReference>
<protein>
    <recommendedName>
        <fullName evidence="5">DUF5666 domain-containing protein</fullName>
    </recommendedName>
</protein>
<evidence type="ECO:0000256" key="1">
    <source>
        <dbReference type="SAM" id="MobiDB-lite"/>
    </source>
</evidence>